<dbReference type="STRING" id="472705.GCA_001743465_04154"/>
<dbReference type="InterPro" id="IPR013783">
    <property type="entry name" value="Ig-like_fold"/>
</dbReference>
<dbReference type="PANTHER" id="PTHR48098:SF3">
    <property type="entry name" value="IRON(III) ENTEROBACTIN ESTERASE"/>
    <property type="match status" value="1"/>
</dbReference>
<dbReference type="Gene3D" id="3.40.50.1820">
    <property type="entry name" value="alpha/beta hydrolase"/>
    <property type="match status" value="1"/>
</dbReference>
<dbReference type="EMBL" id="MLFN01000128">
    <property type="protein sequence ID" value="ORM50579.1"/>
    <property type="molecule type" value="Genomic_DNA"/>
</dbReference>
<comment type="similarity">
    <text evidence="4">Belongs to the Fes family.</text>
</comment>
<evidence type="ECO:0000256" key="1">
    <source>
        <dbReference type="ARBA" id="ARBA00004496"/>
    </source>
</evidence>
<dbReference type="Proteomes" id="UP000193933">
    <property type="component" value="Unassembled WGS sequence"/>
</dbReference>
<dbReference type="InterPro" id="IPR000801">
    <property type="entry name" value="Esterase-like"/>
</dbReference>
<dbReference type="Gene3D" id="2.60.40.10">
    <property type="entry name" value="Immunoglobulins"/>
    <property type="match status" value="1"/>
</dbReference>
<dbReference type="GO" id="GO:0008849">
    <property type="term" value="F:enterochelin esterase activity"/>
    <property type="evidence" value="ECO:0007669"/>
    <property type="project" value="InterPro"/>
</dbReference>
<comment type="subcellular location">
    <subcellularLocation>
        <location evidence="1">Cytoplasm</location>
    </subcellularLocation>
</comment>
<keyword evidence="7" id="KW-1185">Reference proteome</keyword>
<dbReference type="Pfam" id="PF00756">
    <property type="entry name" value="Esterase"/>
    <property type="match status" value="1"/>
</dbReference>
<gene>
    <name evidence="6" type="ORF">HA41_19955</name>
</gene>
<dbReference type="SUPFAM" id="SSF53474">
    <property type="entry name" value="alpha/beta-Hydrolases"/>
    <property type="match status" value="1"/>
</dbReference>
<dbReference type="Pfam" id="PF11806">
    <property type="entry name" value="Enterochelin_N"/>
    <property type="match status" value="1"/>
</dbReference>
<dbReference type="NCBIfam" id="NF007758">
    <property type="entry name" value="PRK10439.1"/>
    <property type="match status" value="1"/>
</dbReference>
<protein>
    <submittedName>
        <fullName evidence="6">Enterochelin esterase</fullName>
    </submittedName>
</protein>
<dbReference type="GO" id="GO:0005737">
    <property type="term" value="C:cytoplasm"/>
    <property type="evidence" value="ECO:0007669"/>
    <property type="project" value="UniProtKB-SubCell"/>
</dbReference>
<name>A0A1X1BR92_9GAMM</name>
<keyword evidence="2" id="KW-0963">Cytoplasm</keyword>
<dbReference type="PANTHER" id="PTHR48098">
    <property type="entry name" value="ENTEROCHELIN ESTERASE-RELATED"/>
    <property type="match status" value="1"/>
</dbReference>
<evidence type="ECO:0000313" key="6">
    <source>
        <dbReference type="EMBL" id="ORM50579.1"/>
    </source>
</evidence>
<dbReference type="InterPro" id="IPR029058">
    <property type="entry name" value="AB_hydrolase_fold"/>
</dbReference>
<dbReference type="InterPro" id="IPR014756">
    <property type="entry name" value="Ig_E-set"/>
</dbReference>
<evidence type="ECO:0000313" key="7">
    <source>
        <dbReference type="Proteomes" id="UP000193933"/>
    </source>
</evidence>
<evidence type="ECO:0000256" key="2">
    <source>
        <dbReference type="ARBA" id="ARBA00022490"/>
    </source>
</evidence>
<dbReference type="GO" id="GO:0005506">
    <property type="term" value="F:iron ion binding"/>
    <property type="evidence" value="ECO:0007669"/>
    <property type="project" value="InterPro"/>
</dbReference>
<organism evidence="6 7">
    <name type="scientific">Pantoea conspicua</name>
    <dbReference type="NCBI Taxonomy" id="472705"/>
    <lineage>
        <taxon>Bacteria</taxon>
        <taxon>Pseudomonadati</taxon>
        <taxon>Pseudomonadota</taxon>
        <taxon>Gammaproteobacteria</taxon>
        <taxon>Enterobacterales</taxon>
        <taxon>Erwiniaceae</taxon>
        <taxon>Pantoea</taxon>
    </lineage>
</organism>
<evidence type="ECO:0000256" key="4">
    <source>
        <dbReference type="ARBA" id="ARBA00024201"/>
    </source>
</evidence>
<accession>A0A1X1BR92</accession>
<feature type="domain" description="Enterochelin esterase N-terminal" evidence="5">
    <location>
        <begin position="34"/>
        <end position="160"/>
    </location>
</feature>
<dbReference type="GO" id="GO:0006826">
    <property type="term" value="P:iron ion transport"/>
    <property type="evidence" value="ECO:0007669"/>
    <property type="project" value="InterPro"/>
</dbReference>
<comment type="caution">
    <text evidence="6">The sequence shown here is derived from an EMBL/GenBank/DDBJ whole genome shotgun (WGS) entry which is preliminary data.</text>
</comment>
<dbReference type="SUPFAM" id="SSF81296">
    <property type="entry name" value="E set domains"/>
    <property type="match status" value="1"/>
</dbReference>
<keyword evidence="3" id="KW-0378">Hydrolase</keyword>
<proteinExistence type="inferred from homology"/>
<sequence>MTWLNEMTGSDAWWQQQQQQGIPLIEPGDEGTCQVTFFWRDPHGDESHSATRHVWINITGVTDHHQSAAPSSLIRVPHTDVWWWQTTLPAEWRGSYCLMPDSQAERFDGQTDMQALRQWWQEKFPSAQPDPLNPLRGWAGGRGMAVSPLHLPLAPDQSLWRDVDRGHPADIPLQSLLWRSERLGNQRRVWVYCSGDEQPGERPLALLLDGQFWAQTMPVAGPLRQLTAAGELPPAVYVMIDIIDREHRSRELPCNPDFWLAVQHELLPLVQQAVPCRMQDGSTLVAGQSFGGLSAAYATLNWPETFGAAISLSGSFWWPERGNPNGWLPQQLQQGLLQAPPRRFYLEAGRRERLILAANQQLERDLIVAGHQVSYHPVEGGHDALCWRGGLLAGLKAMWQYP</sequence>
<dbReference type="InterPro" id="IPR050583">
    <property type="entry name" value="Mycobacterial_A85_antigen"/>
</dbReference>
<reference evidence="6 7" key="1">
    <citation type="journal article" date="2017" name="Antonie Van Leeuwenhoek">
        <title>Phylogenomic resolution of the bacterial genus Pantoea and its relationship with Erwinia and Tatumella.</title>
        <authorList>
            <person name="Palmer M."/>
            <person name="Steenkamp E.T."/>
            <person name="Coetzee M.P."/>
            <person name="Chan W.Y."/>
            <person name="van Zyl E."/>
            <person name="De Maayer P."/>
            <person name="Coutinho T.A."/>
            <person name="Blom J."/>
            <person name="Smits T.H."/>
            <person name="Duffy B."/>
            <person name="Venter S.N."/>
        </authorList>
    </citation>
    <scope>NUCLEOTIDE SEQUENCE [LARGE SCALE GENOMIC DNA]</scope>
    <source>
        <strain evidence="6 7">LMG 24534</strain>
    </source>
</reference>
<evidence type="ECO:0000259" key="5">
    <source>
        <dbReference type="Pfam" id="PF11806"/>
    </source>
</evidence>
<dbReference type="AlphaFoldDB" id="A0A1X1BR92"/>
<dbReference type="InterPro" id="IPR021764">
    <property type="entry name" value="Enterochelin_esterase_N"/>
</dbReference>
<evidence type="ECO:0000256" key="3">
    <source>
        <dbReference type="ARBA" id="ARBA00022801"/>
    </source>
</evidence>